<sequence>MKKETTVIDKIRNDKSIATESRRDIAALAALGLLDFSLISLFQMGKIKQLPDLPGKIFDTHKVNTSKEAMLLGMPDGVISLGGYAATIFLAMAATRYKKQSRVLDLALAGVVLGQAVGATYYLKSMASEQKRACIYCLAGAVLNFASLKPLSRLFRK</sequence>
<dbReference type="CDD" id="cd10546">
    <property type="entry name" value="VKOR"/>
    <property type="match status" value="1"/>
</dbReference>
<organism evidence="12 13">
    <name type="scientific">Pontibacter aydingkolensis</name>
    <dbReference type="NCBI Taxonomy" id="1911536"/>
    <lineage>
        <taxon>Bacteria</taxon>
        <taxon>Pseudomonadati</taxon>
        <taxon>Bacteroidota</taxon>
        <taxon>Cytophagia</taxon>
        <taxon>Cytophagales</taxon>
        <taxon>Hymenobacteraceae</taxon>
        <taxon>Pontibacter</taxon>
    </lineage>
</organism>
<evidence type="ECO:0000256" key="6">
    <source>
        <dbReference type="ARBA" id="ARBA00023002"/>
    </source>
</evidence>
<evidence type="ECO:0000256" key="4">
    <source>
        <dbReference type="ARBA" id="ARBA00022719"/>
    </source>
</evidence>
<evidence type="ECO:0000256" key="10">
    <source>
        <dbReference type="SAM" id="Phobius"/>
    </source>
</evidence>
<keyword evidence="6" id="KW-0560">Oxidoreductase</keyword>
<evidence type="ECO:0000256" key="1">
    <source>
        <dbReference type="ARBA" id="ARBA00004141"/>
    </source>
</evidence>
<evidence type="ECO:0000313" key="13">
    <source>
        <dbReference type="Proteomes" id="UP000813018"/>
    </source>
</evidence>
<keyword evidence="13" id="KW-1185">Reference proteome</keyword>
<dbReference type="RefSeq" id="WP_219876576.1">
    <property type="nucleotide sequence ID" value="NZ_JAHYXK010000004.1"/>
</dbReference>
<feature type="transmembrane region" description="Helical" evidence="10">
    <location>
        <begin position="106"/>
        <end position="124"/>
    </location>
</feature>
<name>A0ABS7CSA3_9BACT</name>
<evidence type="ECO:0000256" key="5">
    <source>
        <dbReference type="ARBA" id="ARBA00022989"/>
    </source>
</evidence>
<evidence type="ECO:0000256" key="7">
    <source>
        <dbReference type="ARBA" id="ARBA00023136"/>
    </source>
</evidence>
<dbReference type="Proteomes" id="UP000813018">
    <property type="component" value="Unassembled WGS sequence"/>
</dbReference>
<feature type="domain" description="Vitamin K epoxide reductase" evidence="11">
    <location>
        <begin position="25"/>
        <end position="147"/>
    </location>
</feature>
<protein>
    <submittedName>
        <fullName evidence="12">Vitamin K epoxide reductase family protein</fullName>
    </submittedName>
</protein>
<evidence type="ECO:0000259" key="11">
    <source>
        <dbReference type="Pfam" id="PF07884"/>
    </source>
</evidence>
<keyword evidence="3 10" id="KW-0812">Transmembrane</keyword>
<feature type="transmembrane region" description="Helical" evidence="10">
    <location>
        <begin position="25"/>
        <end position="44"/>
    </location>
</feature>
<comment type="subcellular location">
    <subcellularLocation>
        <location evidence="1">Membrane</location>
        <topology evidence="1">Multi-pass membrane protein</topology>
    </subcellularLocation>
</comment>
<keyword evidence="5 10" id="KW-1133">Transmembrane helix</keyword>
<keyword evidence="7 10" id="KW-0472">Membrane</keyword>
<evidence type="ECO:0000256" key="9">
    <source>
        <dbReference type="ARBA" id="ARBA00023284"/>
    </source>
</evidence>
<dbReference type="InterPro" id="IPR038354">
    <property type="entry name" value="VKOR_sf"/>
</dbReference>
<dbReference type="InterPro" id="IPR012932">
    <property type="entry name" value="VKOR"/>
</dbReference>
<evidence type="ECO:0000256" key="8">
    <source>
        <dbReference type="ARBA" id="ARBA00023157"/>
    </source>
</evidence>
<proteinExistence type="inferred from homology"/>
<feature type="transmembrane region" description="Helical" evidence="10">
    <location>
        <begin position="77"/>
        <end position="94"/>
    </location>
</feature>
<keyword evidence="9" id="KW-0676">Redox-active center</keyword>
<comment type="similarity">
    <text evidence="2">Belongs to the VKOR family.</text>
</comment>
<dbReference type="Gene3D" id="1.20.1440.130">
    <property type="entry name" value="VKOR domain"/>
    <property type="match status" value="1"/>
</dbReference>
<reference evidence="12 13" key="1">
    <citation type="journal article" date="2016" name="Int. J. Syst. Evol. Microbiol.">
        <title>Pontibacter aydingkolensis sp. nov., isolated from soil of a salt lake.</title>
        <authorList>
            <person name="Osman G."/>
            <person name="Zhang T."/>
            <person name="Lou K."/>
            <person name="Gao Y."/>
            <person name="Chang W."/>
            <person name="Lin Q."/>
            <person name="Yang H.M."/>
            <person name="Huo X.D."/>
            <person name="Wang N."/>
        </authorList>
    </citation>
    <scope>NUCLEOTIDE SEQUENCE [LARGE SCALE GENOMIC DNA]</scope>
    <source>
        <strain evidence="12 13">KACC 19255</strain>
    </source>
</reference>
<keyword evidence="8" id="KW-1015">Disulfide bond</keyword>
<gene>
    <name evidence="12" type="ORF">K0O23_06390</name>
</gene>
<accession>A0ABS7CSA3</accession>
<dbReference type="EMBL" id="JAHYXK010000004">
    <property type="protein sequence ID" value="MBW7466688.1"/>
    <property type="molecule type" value="Genomic_DNA"/>
</dbReference>
<evidence type="ECO:0000313" key="12">
    <source>
        <dbReference type="EMBL" id="MBW7466688.1"/>
    </source>
</evidence>
<keyword evidence="4" id="KW-0874">Quinone</keyword>
<feature type="transmembrane region" description="Helical" evidence="10">
    <location>
        <begin position="130"/>
        <end position="148"/>
    </location>
</feature>
<dbReference type="Pfam" id="PF07884">
    <property type="entry name" value="VKOR"/>
    <property type="match status" value="1"/>
</dbReference>
<comment type="caution">
    <text evidence="12">The sequence shown here is derived from an EMBL/GenBank/DDBJ whole genome shotgun (WGS) entry which is preliminary data.</text>
</comment>
<evidence type="ECO:0000256" key="3">
    <source>
        <dbReference type="ARBA" id="ARBA00022692"/>
    </source>
</evidence>
<evidence type="ECO:0000256" key="2">
    <source>
        <dbReference type="ARBA" id="ARBA00006214"/>
    </source>
</evidence>